<dbReference type="PANTHER" id="PTHR14269">
    <property type="entry name" value="CDP-DIACYLGLYCEROL--GLYCEROL-3-PHOSPHATE 3-PHOSPHATIDYLTRANSFERASE-RELATED"/>
    <property type="match status" value="1"/>
</dbReference>
<evidence type="ECO:0000313" key="2">
    <source>
        <dbReference type="Proteomes" id="UP000818624"/>
    </source>
</evidence>
<dbReference type="InterPro" id="IPR036412">
    <property type="entry name" value="HAD-like_sf"/>
</dbReference>
<dbReference type="NCBIfam" id="TIGR01456">
    <property type="entry name" value="CECR5"/>
    <property type="match status" value="1"/>
</dbReference>
<dbReference type="SUPFAM" id="SSF56784">
    <property type="entry name" value="HAD-like"/>
    <property type="match status" value="1"/>
</dbReference>
<dbReference type="PANTHER" id="PTHR14269:SF4">
    <property type="entry name" value="CAT EYE SYNDROME CRITICAL REGION PROTEIN 5"/>
    <property type="match status" value="1"/>
</dbReference>
<gene>
    <name evidence="1" type="ORF">GLX27_002270</name>
</gene>
<dbReference type="EMBL" id="CP046235">
    <property type="protein sequence ID" value="WFD47618.1"/>
    <property type="molecule type" value="Genomic_DNA"/>
</dbReference>
<keyword evidence="2" id="KW-1185">Reference proteome</keyword>
<dbReference type="NCBIfam" id="TIGR01460">
    <property type="entry name" value="HAD-SF-IIA"/>
    <property type="match status" value="1"/>
</dbReference>
<dbReference type="InterPro" id="IPR006357">
    <property type="entry name" value="HAD-SF_hydro_IIA"/>
</dbReference>
<dbReference type="Gene3D" id="3.40.50.1000">
    <property type="entry name" value="HAD superfamily/HAD-like"/>
    <property type="match status" value="2"/>
</dbReference>
<dbReference type="Pfam" id="PF13242">
    <property type="entry name" value="Hydrolase_like"/>
    <property type="match status" value="1"/>
</dbReference>
<dbReference type="InterPro" id="IPR006353">
    <property type="entry name" value="HAD-SF_hydro_IIA_CECR5"/>
</dbReference>
<organism evidence="1 2">
    <name type="scientific">Malassezia furfur</name>
    <name type="common">Pityriasis versicolor infection agent</name>
    <name type="synonym">Pityrosporum furfur</name>
    <dbReference type="NCBI Taxonomy" id="55194"/>
    <lineage>
        <taxon>Eukaryota</taxon>
        <taxon>Fungi</taxon>
        <taxon>Dikarya</taxon>
        <taxon>Basidiomycota</taxon>
        <taxon>Ustilaginomycotina</taxon>
        <taxon>Malasseziomycetes</taxon>
        <taxon>Malasseziales</taxon>
        <taxon>Malasseziaceae</taxon>
        <taxon>Malassezia</taxon>
    </lineage>
</organism>
<reference evidence="1 2" key="1">
    <citation type="journal article" date="2020" name="Elife">
        <title>Loss of centromere function drives karyotype evolution in closely related Malassezia species.</title>
        <authorList>
            <person name="Sankaranarayanan S.R."/>
            <person name="Ianiri G."/>
            <person name="Coelho M.A."/>
            <person name="Reza M.H."/>
            <person name="Thimmappa B.C."/>
            <person name="Ganguly P."/>
            <person name="Vadnala R.N."/>
            <person name="Sun S."/>
            <person name="Siddharthan R."/>
            <person name="Tellgren-Roth C."/>
            <person name="Dawson T.L."/>
            <person name="Heitman J."/>
            <person name="Sanyal K."/>
        </authorList>
    </citation>
    <scope>NUCLEOTIDE SEQUENCE [LARGE SCALE GENOMIC DNA]</scope>
    <source>
        <strain evidence="1">CBS14141</strain>
    </source>
</reference>
<dbReference type="Proteomes" id="UP000818624">
    <property type="component" value="Chromosome 2"/>
</dbReference>
<dbReference type="InterPro" id="IPR050324">
    <property type="entry name" value="CDP-alcohol_PTase-I"/>
</dbReference>
<proteinExistence type="predicted"/>
<accession>A0ABY8EPT6</accession>
<sequence>MSFLRSGLRGTRGLGSARFLTRTIATTKQRTPLAIAFDIDGVLKQGSVVLPEAVRTLKMLEGDNPWQTKVPYLFITNSGGKEEAKRALDLSDDFQQKIVPEQVIQAHTVMQSLVSLYADKPVLMIGGPNLPPGGSRSVLESYGFNQVYTAFDLHAYAPASFPYADPDPEQQVAVGHADFSKVQFEAIFVFHDSREWGRDIQYCLDILRSDQGVFGTMVTNEELRKRRKIPIYFSHGDLLWGNNFALPRLGQGAFRTALEAVYKRVTDGDEMNAITFGKPEQMTYEYANELLQMLLNRASNGNDIHVAPENIWMIGDNPASDIMGANNFGWSSALVRTGVYRDVEGPPAHKPTLIADNVEEAIMTIMRNTWS</sequence>
<name>A0ABY8EPT6_MALFU</name>
<dbReference type="Pfam" id="PF13344">
    <property type="entry name" value="Hydrolase_6"/>
    <property type="match status" value="1"/>
</dbReference>
<protein>
    <submittedName>
        <fullName evidence="1">Uncharacterized protein</fullName>
    </submittedName>
</protein>
<dbReference type="InterPro" id="IPR023214">
    <property type="entry name" value="HAD_sf"/>
</dbReference>
<evidence type="ECO:0000313" key="1">
    <source>
        <dbReference type="EMBL" id="WFD47618.1"/>
    </source>
</evidence>